<evidence type="ECO:0000313" key="2">
    <source>
        <dbReference type="EMBL" id="EAT99467.3"/>
    </source>
</evidence>
<keyword evidence="1" id="KW-0472">Membrane</keyword>
<dbReference type="Proteomes" id="UP000006380">
    <property type="component" value="Chromosome"/>
</dbReference>
<sequence>MLVAMIYILLATFFIFTAFISLLFGLNAFLENTESKISAFFIIAIIFLLLALTMAFFVVKFFKKQAFLSDTVSEIKQDIKALKEIINQPRDTLR</sequence>
<proteinExistence type="predicted"/>
<gene>
    <name evidence="2" type="ORF">CCV52592_0804</name>
</gene>
<dbReference type="AlphaFoldDB" id="A7GXJ6"/>
<evidence type="ECO:0000256" key="1">
    <source>
        <dbReference type="SAM" id="Phobius"/>
    </source>
</evidence>
<dbReference type="KEGG" id="ccv:CCV52592_0804"/>
<feature type="transmembrane region" description="Helical" evidence="1">
    <location>
        <begin position="6"/>
        <end position="30"/>
    </location>
</feature>
<keyword evidence="1" id="KW-1133">Transmembrane helix</keyword>
<name>A7GXJ6_CAMC5</name>
<organism evidence="2 3">
    <name type="scientific">Campylobacter curvus (strain 525.92)</name>
    <dbReference type="NCBI Taxonomy" id="360105"/>
    <lineage>
        <taxon>Bacteria</taxon>
        <taxon>Pseudomonadati</taxon>
        <taxon>Campylobacterota</taxon>
        <taxon>Epsilonproteobacteria</taxon>
        <taxon>Campylobacterales</taxon>
        <taxon>Campylobacteraceae</taxon>
        <taxon>Campylobacter</taxon>
    </lineage>
</organism>
<feature type="transmembrane region" description="Helical" evidence="1">
    <location>
        <begin position="37"/>
        <end position="59"/>
    </location>
</feature>
<dbReference type="InterPro" id="IPR009937">
    <property type="entry name" value="Phage_holin_3_6"/>
</dbReference>
<accession>A7GXJ6</accession>
<dbReference type="Pfam" id="PF07332">
    <property type="entry name" value="Phage_holin_3_6"/>
    <property type="match status" value="1"/>
</dbReference>
<reference evidence="2" key="1">
    <citation type="submission" date="2016-07" db="EMBL/GenBank/DDBJ databases">
        <title>Comparative genomics of the Campylobacter concisus group.</title>
        <authorList>
            <person name="Miller W.G."/>
            <person name="Yee E."/>
            <person name="Chapman M.H."/>
            <person name="Huynh S."/>
            <person name="Bono J.L."/>
            <person name="On S.L.W."/>
            <person name="StLeger J."/>
            <person name="Foster G."/>
            <person name="Parker C.T."/>
        </authorList>
    </citation>
    <scope>NUCLEOTIDE SEQUENCE</scope>
    <source>
        <strain evidence="2">525.92</strain>
    </source>
</reference>
<dbReference type="STRING" id="360105.CCV52592_0804"/>
<dbReference type="EMBL" id="CP000767">
    <property type="protein sequence ID" value="EAT99467.3"/>
    <property type="molecule type" value="Genomic_DNA"/>
</dbReference>
<evidence type="ECO:0000313" key="3">
    <source>
        <dbReference type="Proteomes" id="UP000006380"/>
    </source>
</evidence>
<keyword evidence="3" id="KW-1185">Reference proteome</keyword>
<keyword evidence="1" id="KW-0812">Transmembrane</keyword>
<protein>
    <submittedName>
        <fullName evidence="2">Hypothetical membrane protein (DUF1469 domain)</fullName>
    </submittedName>
</protein>